<dbReference type="PANTHER" id="PTHR43133">
    <property type="entry name" value="RNA POLYMERASE ECF-TYPE SIGMA FACTO"/>
    <property type="match status" value="1"/>
</dbReference>
<keyword evidence="3" id="KW-0731">Sigma factor</keyword>
<dbReference type="SUPFAM" id="SSF88946">
    <property type="entry name" value="Sigma2 domain of RNA polymerase sigma factors"/>
    <property type="match status" value="1"/>
</dbReference>
<evidence type="ECO:0000259" key="6">
    <source>
        <dbReference type="Pfam" id="PF04542"/>
    </source>
</evidence>
<dbReference type="Gene3D" id="1.10.10.2690">
    <property type="match status" value="1"/>
</dbReference>
<dbReference type="GO" id="GO:0003677">
    <property type="term" value="F:DNA binding"/>
    <property type="evidence" value="ECO:0007669"/>
    <property type="project" value="UniProtKB-KW"/>
</dbReference>
<evidence type="ECO:0000256" key="5">
    <source>
        <dbReference type="ARBA" id="ARBA00023163"/>
    </source>
</evidence>
<evidence type="ECO:0000256" key="1">
    <source>
        <dbReference type="ARBA" id="ARBA00010641"/>
    </source>
</evidence>
<evidence type="ECO:0000256" key="4">
    <source>
        <dbReference type="ARBA" id="ARBA00023125"/>
    </source>
</evidence>
<accession>A0A5C6BXM9</accession>
<dbReference type="EMBL" id="SJPU01000002">
    <property type="protein sequence ID" value="TWU17053.1"/>
    <property type="molecule type" value="Genomic_DNA"/>
</dbReference>
<gene>
    <name evidence="7" type="ORF">Poly21_42620</name>
</gene>
<dbReference type="InterPro" id="IPR007627">
    <property type="entry name" value="RNA_pol_sigma70_r2"/>
</dbReference>
<dbReference type="GO" id="GO:0016987">
    <property type="term" value="F:sigma factor activity"/>
    <property type="evidence" value="ECO:0007669"/>
    <property type="project" value="UniProtKB-KW"/>
</dbReference>
<dbReference type="InterPro" id="IPR013325">
    <property type="entry name" value="RNA_pol_sigma_r2"/>
</dbReference>
<keyword evidence="4" id="KW-0238">DNA-binding</keyword>
<proteinExistence type="inferred from homology"/>
<organism evidence="7 8">
    <name type="scientific">Allorhodopirellula heiligendammensis</name>
    <dbReference type="NCBI Taxonomy" id="2714739"/>
    <lineage>
        <taxon>Bacteria</taxon>
        <taxon>Pseudomonadati</taxon>
        <taxon>Planctomycetota</taxon>
        <taxon>Planctomycetia</taxon>
        <taxon>Pirellulales</taxon>
        <taxon>Pirellulaceae</taxon>
        <taxon>Allorhodopirellula</taxon>
    </lineage>
</organism>
<feature type="domain" description="RNA polymerase sigma-70 region 2" evidence="6">
    <location>
        <begin position="31"/>
        <end position="93"/>
    </location>
</feature>
<reference evidence="7 8" key="1">
    <citation type="journal article" date="2020" name="Antonie Van Leeuwenhoek">
        <title>Rhodopirellula heiligendammensis sp. nov., Rhodopirellula pilleata sp. nov., and Rhodopirellula solitaria sp. nov. isolated from natural or artificial marine surfaces in Northern Germany and California, USA, and emended description of the genus Rhodopirellula.</title>
        <authorList>
            <person name="Kallscheuer N."/>
            <person name="Wiegand S."/>
            <person name="Jogler M."/>
            <person name="Boedeker C."/>
            <person name="Peeters S.H."/>
            <person name="Rast P."/>
            <person name="Heuer A."/>
            <person name="Jetten M.S.M."/>
            <person name="Rohde M."/>
            <person name="Jogler C."/>
        </authorList>
    </citation>
    <scope>NUCLEOTIDE SEQUENCE [LARGE SCALE GENOMIC DNA]</scope>
    <source>
        <strain evidence="7 8">Poly21</strain>
    </source>
</reference>
<dbReference type="Pfam" id="PF04542">
    <property type="entry name" value="Sigma70_r2"/>
    <property type="match status" value="1"/>
</dbReference>
<evidence type="ECO:0000256" key="2">
    <source>
        <dbReference type="ARBA" id="ARBA00023015"/>
    </source>
</evidence>
<comment type="caution">
    <text evidence="7">The sequence shown here is derived from an EMBL/GenBank/DDBJ whole genome shotgun (WGS) entry which is preliminary data.</text>
</comment>
<dbReference type="InterPro" id="IPR014284">
    <property type="entry name" value="RNA_pol_sigma-70_dom"/>
</dbReference>
<dbReference type="OrthoDB" id="281047at2"/>
<keyword evidence="2" id="KW-0805">Transcription regulation</keyword>
<dbReference type="RefSeq" id="WP_146408561.1">
    <property type="nucleotide sequence ID" value="NZ_SJPU01000002.1"/>
</dbReference>
<sequence>MSTHHVTSHSLIVRLRSRDADAWSRFSLIYCPLVYRWARQSRLQQVDADDVVQEVFRSVSTSIDSYRENADVGSFRRWLWGITRYKLMDHFRRIAAVPQAEGGTSANERMQQVLDSASDESSIDPSFDADAWIVHRILGLMKSDFEERTWHAFWKMAVEDRSASDVANELGMSKQAVRQAKYRVLRQLRSELQDQVSFP</sequence>
<protein>
    <submittedName>
        <fullName evidence="7">RNA polymerase sigma factor</fullName>
    </submittedName>
</protein>
<dbReference type="InterPro" id="IPR039425">
    <property type="entry name" value="RNA_pol_sigma-70-like"/>
</dbReference>
<evidence type="ECO:0000313" key="8">
    <source>
        <dbReference type="Proteomes" id="UP000319908"/>
    </source>
</evidence>
<dbReference type="Gene3D" id="1.10.1740.10">
    <property type="match status" value="1"/>
</dbReference>
<dbReference type="NCBIfam" id="TIGR02937">
    <property type="entry name" value="sigma70-ECF"/>
    <property type="match status" value="1"/>
</dbReference>
<dbReference type="GO" id="GO:0006352">
    <property type="term" value="P:DNA-templated transcription initiation"/>
    <property type="evidence" value="ECO:0007669"/>
    <property type="project" value="InterPro"/>
</dbReference>
<dbReference type="InterPro" id="IPR053721">
    <property type="entry name" value="Fimbrial_Adhesin_Reg"/>
</dbReference>
<dbReference type="Proteomes" id="UP000319908">
    <property type="component" value="Unassembled WGS sequence"/>
</dbReference>
<dbReference type="PANTHER" id="PTHR43133:SF8">
    <property type="entry name" value="RNA POLYMERASE SIGMA FACTOR HI_1459-RELATED"/>
    <property type="match status" value="1"/>
</dbReference>
<keyword evidence="8" id="KW-1185">Reference proteome</keyword>
<dbReference type="SUPFAM" id="SSF88659">
    <property type="entry name" value="Sigma3 and sigma4 domains of RNA polymerase sigma factors"/>
    <property type="match status" value="1"/>
</dbReference>
<evidence type="ECO:0000313" key="7">
    <source>
        <dbReference type="EMBL" id="TWU17053.1"/>
    </source>
</evidence>
<comment type="similarity">
    <text evidence="1">Belongs to the sigma-70 factor family. ECF subfamily.</text>
</comment>
<dbReference type="AlphaFoldDB" id="A0A5C6BXM9"/>
<keyword evidence="5" id="KW-0804">Transcription</keyword>
<evidence type="ECO:0000256" key="3">
    <source>
        <dbReference type="ARBA" id="ARBA00023082"/>
    </source>
</evidence>
<name>A0A5C6BXM9_9BACT</name>
<dbReference type="InterPro" id="IPR013324">
    <property type="entry name" value="RNA_pol_sigma_r3/r4-like"/>
</dbReference>